<gene>
    <name evidence="1" type="ORF">MLD38_006853</name>
</gene>
<dbReference type="EMBL" id="CM042882">
    <property type="protein sequence ID" value="KAI4380690.1"/>
    <property type="molecule type" value="Genomic_DNA"/>
</dbReference>
<protein>
    <submittedName>
        <fullName evidence="1">Uncharacterized protein</fullName>
    </submittedName>
</protein>
<evidence type="ECO:0000313" key="1">
    <source>
        <dbReference type="EMBL" id="KAI4380690.1"/>
    </source>
</evidence>
<dbReference type="Proteomes" id="UP001057402">
    <property type="component" value="Chromosome 3"/>
</dbReference>
<proteinExistence type="predicted"/>
<name>A0ACB9RPS0_9MYRT</name>
<sequence>MLSLPPTDSKLPSRYVALGRKTTKILDRLPVPSTGSCFCVGSVETREGIERRPLFVEKSKEGSLMLLEDRGNGNGVDNSNDKVVVGKQAPATKMKPEIVMLRVSMHCNSCAKKVEKHVSKIEGVSCYKVDLESKMVVIIGDVVPIEVLDSVSKVKRAEFWASSTR</sequence>
<evidence type="ECO:0000313" key="2">
    <source>
        <dbReference type="Proteomes" id="UP001057402"/>
    </source>
</evidence>
<comment type="caution">
    <text evidence="1">The sequence shown here is derived from an EMBL/GenBank/DDBJ whole genome shotgun (WGS) entry which is preliminary data.</text>
</comment>
<reference evidence="2" key="1">
    <citation type="journal article" date="2023" name="Front. Plant Sci.">
        <title>Chromosomal-level genome assembly of Melastoma candidum provides insights into trichome evolution.</title>
        <authorList>
            <person name="Zhong Y."/>
            <person name="Wu W."/>
            <person name="Sun C."/>
            <person name="Zou P."/>
            <person name="Liu Y."/>
            <person name="Dai S."/>
            <person name="Zhou R."/>
        </authorList>
    </citation>
    <scope>NUCLEOTIDE SEQUENCE [LARGE SCALE GENOMIC DNA]</scope>
</reference>
<keyword evidence="2" id="KW-1185">Reference proteome</keyword>
<accession>A0ACB9RPS0</accession>
<organism evidence="1 2">
    <name type="scientific">Melastoma candidum</name>
    <dbReference type="NCBI Taxonomy" id="119954"/>
    <lineage>
        <taxon>Eukaryota</taxon>
        <taxon>Viridiplantae</taxon>
        <taxon>Streptophyta</taxon>
        <taxon>Embryophyta</taxon>
        <taxon>Tracheophyta</taxon>
        <taxon>Spermatophyta</taxon>
        <taxon>Magnoliopsida</taxon>
        <taxon>eudicotyledons</taxon>
        <taxon>Gunneridae</taxon>
        <taxon>Pentapetalae</taxon>
        <taxon>rosids</taxon>
        <taxon>malvids</taxon>
        <taxon>Myrtales</taxon>
        <taxon>Melastomataceae</taxon>
        <taxon>Melastomatoideae</taxon>
        <taxon>Melastomateae</taxon>
        <taxon>Melastoma</taxon>
    </lineage>
</organism>